<sequence>MVVVDERLSRGLVRAETRGLTDALNRHAGDVLKTFYDGVIPHFEKHNRLTLLGMQAIADDLDKKARAAFSPLWCDTELLPPTRGRPQSGSYEMLHYWINPKPVDGNSSRLMMIAMFSAWGTRKQIALRAHDTLTSFYEHAAQRLLQRCGSREAAVRAIGQRLVETIIIPTLALHEAPQSLADTEFPIPFMNGLLLGRFIRRSTEKIDGESRMIGRGGWGRRPVNLQASLEFVVKTYIGPEEIKQDQELIARRIEEWLAAHQGEAETIRRYIGYKLGTLWDNGHISRQDFDGLREDFWKLHSEITAVQEGLR</sequence>
<name>A0AAE2UXC6_AGRVI</name>
<accession>A0AAE2UXC6</accession>
<dbReference type="Proteomes" id="UP000655037">
    <property type="component" value="Unassembled WGS sequence"/>
</dbReference>
<protein>
    <submittedName>
        <fullName evidence="1">Uncharacterized protein</fullName>
    </submittedName>
</protein>
<evidence type="ECO:0000313" key="2">
    <source>
        <dbReference type="Proteomes" id="UP000655037"/>
    </source>
</evidence>
<gene>
    <name evidence="1" type="ORF">IEI95_026080</name>
</gene>
<evidence type="ECO:0000313" key="1">
    <source>
        <dbReference type="EMBL" id="MBF2717680.1"/>
    </source>
</evidence>
<proteinExistence type="predicted"/>
<dbReference type="RefSeq" id="WP_156538697.1">
    <property type="nucleotide sequence ID" value="NZ_JACXXJ020000005.1"/>
</dbReference>
<organism evidence="1 2">
    <name type="scientific">Agrobacterium vitis</name>
    <name type="common">Rhizobium vitis</name>
    <dbReference type="NCBI Taxonomy" id="373"/>
    <lineage>
        <taxon>Bacteria</taxon>
        <taxon>Pseudomonadati</taxon>
        <taxon>Pseudomonadota</taxon>
        <taxon>Alphaproteobacteria</taxon>
        <taxon>Hyphomicrobiales</taxon>
        <taxon>Rhizobiaceae</taxon>
        <taxon>Rhizobium/Agrobacterium group</taxon>
        <taxon>Agrobacterium</taxon>
    </lineage>
</organism>
<dbReference type="EMBL" id="JACXXJ020000005">
    <property type="protein sequence ID" value="MBF2717680.1"/>
    <property type="molecule type" value="Genomic_DNA"/>
</dbReference>
<dbReference type="AlphaFoldDB" id="A0AAE2UXC6"/>
<reference evidence="1" key="1">
    <citation type="submission" date="2020-11" db="EMBL/GenBank/DDBJ databases">
        <title>Agrobacterium vitis strain K377 genome.</title>
        <authorList>
            <person name="Xi H."/>
        </authorList>
    </citation>
    <scope>NUCLEOTIDE SEQUENCE</scope>
    <source>
        <strain evidence="1">K377</strain>
    </source>
</reference>
<comment type="caution">
    <text evidence="1">The sequence shown here is derived from an EMBL/GenBank/DDBJ whole genome shotgun (WGS) entry which is preliminary data.</text>
</comment>